<organism evidence="1 2">
    <name type="scientific">Amycolatopsis taiwanensis</name>
    <dbReference type="NCBI Taxonomy" id="342230"/>
    <lineage>
        <taxon>Bacteria</taxon>
        <taxon>Bacillati</taxon>
        <taxon>Actinomycetota</taxon>
        <taxon>Actinomycetes</taxon>
        <taxon>Pseudonocardiales</taxon>
        <taxon>Pseudonocardiaceae</taxon>
        <taxon>Amycolatopsis</taxon>
    </lineage>
</organism>
<name>A0A9W6R477_9PSEU</name>
<gene>
    <name evidence="1" type="ORF">Atai01_58030</name>
</gene>
<dbReference type="Proteomes" id="UP001165136">
    <property type="component" value="Unassembled WGS sequence"/>
</dbReference>
<proteinExistence type="predicted"/>
<dbReference type="EMBL" id="BSTI01000015">
    <property type="protein sequence ID" value="GLY69184.1"/>
    <property type="molecule type" value="Genomic_DNA"/>
</dbReference>
<protein>
    <submittedName>
        <fullName evidence="1">Uncharacterized protein</fullName>
    </submittedName>
</protein>
<accession>A0A9W6R477</accession>
<dbReference type="AlphaFoldDB" id="A0A9W6R477"/>
<sequence>MAVCEHSAERVQTTLYLPAVPRPFPWLGAFRREVLAHQISALLPRYGPADKIYTLAHPGASAKLVLSATRT</sequence>
<keyword evidence="2" id="KW-1185">Reference proteome</keyword>
<reference evidence="1" key="1">
    <citation type="submission" date="2023-03" db="EMBL/GenBank/DDBJ databases">
        <title>Amycolatopsis taiwanensis NBRC 103393.</title>
        <authorList>
            <person name="Ichikawa N."/>
            <person name="Sato H."/>
            <person name="Tonouchi N."/>
        </authorList>
    </citation>
    <scope>NUCLEOTIDE SEQUENCE</scope>
    <source>
        <strain evidence="1">NBRC 103393</strain>
    </source>
</reference>
<evidence type="ECO:0000313" key="2">
    <source>
        <dbReference type="Proteomes" id="UP001165136"/>
    </source>
</evidence>
<comment type="caution">
    <text evidence="1">The sequence shown here is derived from an EMBL/GenBank/DDBJ whole genome shotgun (WGS) entry which is preliminary data.</text>
</comment>
<evidence type="ECO:0000313" key="1">
    <source>
        <dbReference type="EMBL" id="GLY69184.1"/>
    </source>
</evidence>